<name>A0A964DZ81_9PROT</name>
<dbReference type="GO" id="GO:0005829">
    <property type="term" value="C:cytosol"/>
    <property type="evidence" value="ECO:0007669"/>
    <property type="project" value="TreeGrafter"/>
</dbReference>
<dbReference type="GO" id="GO:0003700">
    <property type="term" value="F:DNA-binding transcription factor activity"/>
    <property type="evidence" value="ECO:0007669"/>
    <property type="project" value="TreeGrafter"/>
</dbReference>
<dbReference type="InterPro" id="IPR000944">
    <property type="entry name" value="Tscrpt_reg_Rrf2"/>
</dbReference>
<comment type="caution">
    <text evidence="2">The sequence shown here is derived from an EMBL/GenBank/DDBJ whole genome shotgun (WGS) entry which is preliminary data.</text>
</comment>
<keyword evidence="1" id="KW-0238">DNA-binding</keyword>
<dbReference type="PANTHER" id="PTHR33221:SF5">
    <property type="entry name" value="HTH-TYPE TRANSCRIPTIONAL REGULATOR ISCR"/>
    <property type="match status" value="1"/>
</dbReference>
<gene>
    <name evidence="2" type="ORF">ASILVAE211_09370</name>
</gene>
<dbReference type="AlphaFoldDB" id="A0A964DZ81"/>
<organism evidence="2 3">
    <name type="scientific">Acidisoma silvae</name>
    <dbReference type="NCBI Taxonomy" id="2802396"/>
    <lineage>
        <taxon>Bacteria</taxon>
        <taxon>Pseudomonadati</taxon>
        <taxon>Pseudomonadota</taxon>
        <taxon>Alphaproteobacteria</taxon>
        <taxon>Acetobacterales</taxon>
        <taxon>Acidocellaceae</taxon>
        <taxon>Acidisoma</taxon>
    </lineage>
</organism>
<dbReference type="InterPro" id="IPR036390">
    <property type="entry name" value="WH_DNA-bd_sf"/>
</dbReference>
<dbReference type="PANTHER" id="PTHR33221">
    <property type="entry name" value="WINGED HELIX-TURN-HELIX TRANSCRIPTIONAL REGULATOR, RRF2 FAMILY"/>
    <property type="match status" value="1"/>
</dbReference>
<dbReference type="PROSITE" id="PS51197">
    <property type="entry name" value="HTH_RRF2_2"/>
    <property type="match status" value="1"/>
</dbReference>
<dbReference type="Gene3D" id="1.10.10.10">
    <property type="entry name" value="Winged helix-like DNA-binding domain superfamily/Winged helix DNA-binding domain"/>
    <property type="match status" value="1"/>
</dbReference>
<protein>
    <submittedName>
        <fullName evidence="2">Rrf2 family transcriptional regulator</fullName>
    </submittedName>
</protein>
<accession>A0A964DZ81</accession>
<sequence>MLSSRAKYALRAILILVEEAEADHWTSAQTIAERSDTPRKFLEAILVQLRDQGFIQSRRGPVGGHKLLMPASQISVADVMRIIDGPIALTPCASKTRFGVCKDCKDIETCQLTDLMKRVRDAAAAVLEGCTIADLAKVPQAGAMLSL</sequence>
<dbReference type="SUPFAM" id="SSF46785">
    <property type="entry name" value="Winged helix' DNA-binding domain"/>
    <property type="match status" value="1"/>
</dbReference>
<keyword evidence="3" id="KW-1185">Reference proteome</keyword>
<evidence type="ECO:0000256" key="1">
    <source>
        <dbReference type="ARBA" id="ARBA00023125"/>
    </source>
</evidence>
<dbReference type="InterPro" id="IPR036388">
    <property type="entry name" value="WH-like_DNA-bd_sf"/>
</dbReference>
<dbReference type="NCBIfam" id="TIGR00738">
    <property type="entry name" value="rrf2_super"/>
    <property type="match status" value="1"/>
</dbReference>
<evidence type="ECO:0000313" key="2">
    <source>
        <dbReference type="EMBL" id="MCB8875388.1"/>
    </source>
</evidence>
<evidence type="ECO:0000313" key="3">
    <source>
        <dbReference type="Proteomes" id="UP000708298"/>
    </source>
</evidence>
<dbReference type="EMBL" id="JAESVB010000003">
    <property type="protein sequence ID" value="MCB8875388.1"/>
    <property type="molecule type" value="Genomic_DNA"/>
</dbReference>
<proteinExistence type="predicted"/>
<reference evidence="2" key="2">
    <citation type="submission" date="2021-01" db="EMBL/GenBank/DDBJ databases">
        <authorList>
            <person name="Mieszkin S."/>
            <person name="Pouder E."/>
            <person name="Alain K."/>
        </authorList>
    </citation>
    <scope>NUCLEOTIDE SEQUENCE</scope>
    <source>
        <strain evidence="2">HW T2.11</strain>
    </source>
</reference>
<dbReference type="Proteomes" id="UP000708298">
    <property type="component" value="Unassembled WGS sequence"/>
</dbReference>
<dbReference type="Pfam" id="PF02082">
    <property type="entry name" value="Rrf2"/>
    <property type="match status" value="1"/>
</dbReference>
<dbReference type="RefSeq" id="WP_227321042.1">
    <property type="nucleotide sequence ID" value="NZ_JAESVB010000003.1"/>
</dbReference>
<reference evidence="2" key="1">
    <citation type="journal article" date="2021" name="Microorganisms">
        <title>Acidisoma silvae sp. nov. and Acidisomacellulosilytica sp. nov., Two Acidophilic Bacteria Isolated from Decaying Wood, Hydrolyzing Cellulose and Producing Poly-3-hydroxybutyrate.</title>
        <authorList>
            <person name="Mieszkin S."/>
            <person name="Pouder E."/>
            <person name="Uroz S."/>
            <person name="Simon-Colin C."/>
            <person name="Alain K."/>
        </authorList>
    </citation>
    <scope>NUCLEOTIDE SEQUENCE</scope>
    <source>
        <strain evidence="2">HW T2.11</strain>
    </source>
</reference>
<dbReference type="GO" id="GO:0003677">
    <property type="term" value="F:DNA binding"/>
    <property type="evidence" value="ECO:0007669"/>
    <property type="project" value="UniProtKB-KW"/>
</dbReference>